<organism evidence="1 2">
    <name type="scientific">Dioscorea alata</name>
    <name type="common">Purple yam</name>
    <dbReference type="NCBI Taxonomy" id="55571"/>
    <lineage>
        <taxon>Eukaryota</taxon>
        <taxon>Viridiplantae</taxon>
        <taxon>Streptophyta</taxon>
        <taxon>Embryophyta</taxon>
        <taxon>Tracheophyta</taxon>
        <taxon>Spermatophyta</taxon>
        <taxon>Magnoliopsida</taxon>
        <taxon>Liliopsida</taxon>
        <taxon>Dioscoreales</taxon>
        <taxon>Dioscoreaceae</taxon>
        <taxon>Dioscorea</taxon>
    </lineage>
</organism>
<dbReference type="EMBL" id="CM037029">
    <property type="protein sequence ID" value="KAH7654918.1"/>
    <property type="molecule type" value="Genomic_DNA"/>
</dbReference>
<evidence type="ECO:0000313" key="2">
    <source>
        <dbReference type="Proteomes" id="UP000827976"/>
    </source>
</evidence>
<gene>
    <name evidence="1" type="ORF">IHE45_19G171900</name>
</gene>
<reference evidence="2" key="1">
    <citation type="journal article" date="2022" name="Nat. Commun.">
        <title>Chromosome evolution and the genetic basis of agronomically important traits in greater yam.</title>
        <authorList>
            <person name="Bredeson J.V."/>
            <person name="Lyons J.B."/>
            <person name="Oniyinde I.O."/>
            <person name="Okereke N.R."/>
            <person name="Kolade O."/>
            <person name="Nnabue I."/>
            <person name="Nwadili C.O."/>
            <person name="Hribova E."/>
            <person name="Parker M."/>
            <person name="Nwogha J."/>
            <person name="Shu S."/>
            <person name="Carlson J."/>
            <person name="Kariba R."/>
            <person name="Muthemba S."/>
            <person name="Knop K."/>
            <person name="Barton G.J."/>
            <person name="Sherwood A.V."/>
            <person name="Lopez-Montes A."/>
            <person name="Asiedu R."/>
            <person name="Jamnadass R."/>
            <person name="Muchugi A."/>
            <person name="Goodstein D."/>
            <person name="Egesi C.N."/>
            <person name="Featherston J."/>
            <person name="Asfaw A."/>
            <person name="Simpson G.G."/>
            <person name="Dolezel J."/>
            <person name="Hendre P.S."/>
            <person name="Van Deynze A."/>
            <person name="Kumar P.L."/>
            <person name="Obidiegwu J.E."/>
            <person name="Bhattacharjee R."/>
            <person name="Rokhsar D.S."/>
        </authorList>
    </citation>
    <scope>NUCLEOTIDE SEQUENCE [LARGE SCALE GENOMIC DNA]</scope>
    <source>
        <strain evidence="2">cv. TDa95/00328</strain>
    </source>
</reference>
<sequence>MATSPSPSPSQTPTTSITHLHIKKPSSLDANQWSISTLECQNVQKALETHGFFLVKYHDDQEQEQDECSLLHETFSSMNQLFNLPRETKLKNSSPTPYYTYFRTSAVYETLAVVNSSSSSGQLLSFTQLMWPHGNQKFYETMRRMSGKLIELSKIILCMLCKSYGVIGRTELDHSAADHEATMDPLFRMIKYSAPPSNNNNDGDGDGDNDEDEEPILKLTPHTDQNFVTVLCQNEVDGLMCKPRDGEWMKVNPSPGSFIVLAGDALKVWSNGRIHAPLHKVMMKGKKDRLSFGMFIGPKGDKVVEVFDEFVDEEEERAALFKPFIFLDYLNYALENVSIADTLLDSFACINSA</sequence>
<name>A0ACB7U3W4_DIOAL</name>
<dbReference type="Proteomes" id="UP000827976">
    <property type="component" value="Chromosome 19"/>
</dbReference>
<accession>A0ACB7U3W4</accession>
<evidence type="ECO:0000313" key="1">
    <source>
        <dbReference type="EMBL" id="KAH7654918.1"/>
    </source>
</evidence>
<proteinExistence type="predicted"/>
<protein>
    <submittedName>
        <fullName evidence="1">Iron/ascorbate family oxidoreductases protein</fullName>
    </submittedName>
</protein>
<keyword evidence="2" id="KW-1185">Reference proteome</keyword>
<comment type="caution">
    <text evidence="1">The sequence shown here is derived from an EMBL/GenBank/DDBJ whole genome shotgun (WGS) entry which is preliminary data.</text>
</comment>